<evidence type="ECO:0000313" key="2">
    <source>
        <dbReference type="Proteomes" id="UP000632774"/>
    </source>
</evidence>
<dbReference type="RefSeq" id="WP_194107637.1">
    <property type="nucleotide sequence ID" value="NZ_JADFFM010000002.1"/>
</dbReference>
<gene>
    <name evidence="1" type="ORF">IRJ18_17760</name>
</gene>
<sequence>MIEKLINFLKIQYYRTFKKKLFYVNKYVEQIPDNMRPGLLYVEGSGNEHWFASLLCPCGCGEEININLDENESPCWKLSEGKFTEISPSVCKNTGCKSHFFLRKGEVKWCGTN</sequence>
<dbReference type="Pfam" id="PF20137">
    <property type="entry name" value="BubE"/>
    <property type="match status" value="1"/>
</dbReference>
<dbReference type="Proteomes" id="UP000632774">
    <property type="component" value="Unassembled WGS sequence"/>
</dbReference>
<reference evidence="1 2" key="1">
    <citation type="submission" date="2020-10" db="EMBL/GenBank/DDBJ databases">
        <title>Mucilaginibacter mali sp. nov., isolated from rhizosphere soil of apple orchard.</title>
        <authorList>
            <person name="Lee J.-S."/>
            <person name="Kim H.S."/>
            <person name="Kim J.-S."/>
        </authorList>
    </citation>
    <scope>NUCLEOTIDE SEQUENCE [LARGE SCALE GENOMIC DNA]</scope>
    <source>
        <strain evidence="1 2">KCTC 23157</strain>
    </source>
</reference>
<name>A0ABR9XLR6_9SPHI</name>
<dbReference type="InterPro" id="IPR045384">
    <property type="entry name" value="DUF6527"/>
</dbReference>
<comment type="caution">
    <text evidence="1">The sequence shown here is derived from an EMBL/GenBank/DDBJ whole genome shotgun (WGS) entry which is preliminary data.</text>
</comment>
<evidence type="ECO:0000313" key="1">
    <source>
        <dbReference type="EMBL" id="MBE9668221.1"/>
    </source>
</evidence>
<protein>
    <submittedName>
        <fullName evidence="1">Uncharacterized protein</fullName>
    </submittedName>
</protein>
<accession>A0ABR9XLR6</accession>
<organism evidence="1 2">
    <name type="scientific">Mucilaginibacter boryungensis</name>
    <dbReference type="NCBI Taxonomy" id="768480"/>
    <lineage>
        <taxon>Bacteria</taxon>
        <taxon>Pseudomonadati</taxon>
        <taxon>Bacteroidota</taxon>
        <taxon>Sphingobacteriia</taxon>
        <taxon>Sphingobacteriales</taxon>
        <taxon>Sphingobacteriaceae</taxon>
        <taxon>Mucilaginibacter</taxon>
    </lineage>
</organism>
<dbReference type="EMBL" id="JADFFM010000002">
    <property type="protein sequence ID" value="MBE9668221.1"/>
    <property type="molecule type" value="Genomic_DNA"/>
</dbReference>
<proteinExistence type="predicted"/>
<keyword evidence="2" id="KW-1185">Reference proteome</keyword>